<evidence type="ECO:0000313" key="13">
    <source>
        <dbReference type="Proteomes" id="UP000823757"/>
    </source>
</evidence>
<dbReference type="SUPFAM" id="SSF51445">
    <property type="entry name" value="(Trans)glycosidases"/>
    <property type="match status" value="1"/>
</dbReference>
<accession>A0A9D9IMJ2</accession>
<dbReference type="Gene3D" id="2.60.40.10">
    <property type="entry name" value="Immunoglobulins"/>
    <property type="match status" value="1"/>
</dbReference>
<dbReference type="SUPFAM" id="SSF52279">
    <property type="entry name" value="Beta-D-glucan exohydrolase, C-terminal domain"/>
    <property type="match status" value="1"/>
</dbReference>
<feature type="chain" id="PRO_5039347127" description="Periplasmic beta-glucosidase" evidence="10">
    <location>
        <begin position="21"/>
        <end position="768"/>
    </location>
</feature>
<evidence type="ECO:0000256" key="6">
    <source>
        <dbReference type="ARBA" id="ARBA00022764"/>
    </source>
</evidence>
<evidence type="ECO:0000259" key="11">
    <source>
        <dbReference type="SMART" id="SM01217"/>
    </source>
</evidence>
<dbReference type="InterPro" id="IPR036881">
    <property type="entry name" value="Glyco_hydro_3_C_sf"/>
</dbReference>
<dbReference type="EC" id="3.2.1.21" evidence="4"/>
<comment type="similarity">
    <text evidence="3">Belongs to the glycosyl hydrolase 3 family.</text>
</comment>
<dbReference type="PANTHER" id="PTHR30620">
    <property type="entry name" value="PERIPLASMIC BETA-GLUCOSIDASE-RELATED"/>
    <property type="match status" value="1"/>
</dbReference>
<evidence type="ECO:0000256" key="5">
    <source>
        <dbReference type="ARBA" id="ARBA00022729"/>
    </source>
</evidence>
<dbReference type="InterPro" id="IPR036962">
    <property type="entry name" value="Glyco_hydro_3_N_sf"/>
</dbReference>
<dbReference type="InterPro" id="IPR001764">
    <property type="entry name" value="Glyco_hydro_3_N"/>
</dbReference>
<reference evidence="12" key="1">
    <citation type="submission" date="2020-10" db="EMBL/GenBank/DDBJ databases">
        <authorList>
            <person name="Gilroy R."/>
        </authorList>
    </citation>
    <scope>NUCLEOTIDE SEQUENCE</scope>
    <source>
        <strain evidence="12">B1-13419</strain>
    </source>
</reference>
<evidence type="ECO:0000256" key="9">
    <source>
        <dbReference type="ARBA" id="ARBA00067498"/>
    </source>
</evidence>
<dbReference type="Proteomes" id="UP000823757">
    <property type="component" value="Unassembled WGS sequence"/>
</dbReference>
<name>A0A9D9IMJ2_9BACT</name>
<organism evidence="12 13">
    <name type="scientific">Candidatus Cryptobacteroides faecigallinarum</name>
    <dbReference type="NCBI Taxonomy" id="2840763"/>
    <lineage>
        <taxon>Bacteria</taxon>
        <taxon>Pseudomonadati</taxon>
        <taxon>Bacteroidota</taxon>
        <taxon>Bacteroidia</taxon>
        <taxon>Bacteroidales</taxon>
        <taxon>Candidatus Cryptobacteroides</taxon>
    </lineage>
</organism>
<feature type="domain" description="Fibronectin type III-like" evidence="11">
    <location>
        <begin position="688"/>
        <end position="757"/>
    </location>
</feature>
<dbReference type="FunFam" id="2.60.40.10:FF:000495">
    <property type="entry name" value="Periplasmic beta-glucosidase"/>
    <property type="match status" value="1"/>
</dbReference>
<comment type="catalytic activity">
    <reaction evidence="1">
        <text>Hydrolysis of terminal, non-reducing beta-D-glucosyl residues with release of beta-D-glucose.</text>
        <dbReference type="EC" id="3.2.1.21"/>
    </reaction>
</comment>
<dbReference type="FunFam" id="3.40.50.1700:FF:000004">
    <property type="entry name" value="Periplasmic beta-glucosidase"/>
    <property type="match status" value="1"/>
</dbReference>
<dbReference type="PANTHER" id="PTHR30620:SF16">
    <property type="entry name" value="LYSOSOMAL BETA GLUCOSIDASE"/>
    <property type="match status" value="1"/>
</dbReference>
<dbReference type="NCBIfam" id="NF011678">
    <property type="entry name" value="PRK15098.1"/>
    <property type="match status" value="1"/>
</dbReference>
<dbReference type="Gene3D" id="3.20.20.300">
    <property type="entry name" value="Glycoside hydrolase, family 3, N-terminal domain"/>
    <property type="match status" value="1"/>
</dbReference>
<dbReference type="PRINTS" id="PR00133">
    <property type="entry name" value="GLHYDRLASE3"/>
</dbReference>
<evidence type="ECO:0000313" key="12">
    <source>
        <dbReference type="EMBL" id="MBO8475035.1"/>
    </source>
</evidence>
<evidence type="ECO:0000256" key="8">
    <source>
        <dbReference type="ARBA" id="ARBA00023295"/>
    </source>
</evidence>
<dbReference type="Gene3D" id="3.40.50.1700">
    <property type="entry name" value="Glycoside hydrolase family 3 C-terminal domain"/>
    <property type="match status" value="1"/>
</dbReference>
<proteinExistence type="inferred from homology"/>
<keyword evidence="5 10" id="KW-0732">Signal</keyword>
<comment type="caution">
    <text evidence="12">The sequence shown here is derived from an EMBL/GenBank/DDBJ whole genome shotgun (WGS) entry which is preliminary data.</text>
</comment>
<evidence type="ECO:0000256" key="3">
    <source>
        <dbReference type="ARBA" id="ARBA00005336"/>
    </source>
</evidence>
<protein>
    <recommendedName>
        <fullName evidence="9">Periplasmic beta-glucosidase</fullName>
        <ecNumber evidence="4">3.2.1.21</ecNumber>
    </recommendedName>
</protein>
<keyword evidence="6" id="KW-0574">Periplasm</keyword>
<dbReference type="SMART" id="SM01217">
    <property type="entry name" value="Fn3_like"/>
    <property type="match status" value="1"/>
</dbReference>
<evidence type="ECO:0000256" key="1">
    <source>
        <dbReference type="ARBA" id="ARBA00000448"/>
    </source>
</evidence>
<keyword evidence="7 12" id="KW-0378">Hydrolase</keyword>
<dbReference type="FunFam" id="3.20.20.300:FF:000005">
    <property type="entry name" value="Periplasmic beta-glucosidase"/>
    <property type="match status" value="1"/>
</dbReference>
<evidence type="ECO:0000256" key="2">
    <source>
        <dbReference type="ARBA" id="ARBA00004418"/>
    </source>
</evidence>
<dbReference type="GO" id="GO:0042597">
    <property type="term" value="C:periplasmic space"/>
    <property type="evidence" value="ECO:0007669"/>
    <property type="project" value="UniProtKB-SubCell"/>
</dbReference>
<dbReference type="Pfam" id="PF14310">
    <property type="entry name" value="Fn3-like"/>
    <property type="match status" value="1"/>
</dbReference>
<reference evidence="12" key="2">
    <citation type="journal article" date="2021" name="PeerJ">
        <title>Extensive microbial diversity within the chicken gut microbiome revealed by metagenomics and culture.</title>
        <authorList>
            <person name="Gilroy R."/>
            <person name="Ravi A."/>
            <person name="Getino M."/>
            <person name="Pursley I."/>
            <person name="Horton D.L."/>
            <person name="Alikhan N.F."/>
            <person name="Baker D."/>
            <person name="Gharbi K."/>
            <person name="Hall N."/>
            <person name="Watson M."/>
            <person name="Adriaenssens E.M."/>
            <person name="Foster-Nyarko E."/>
            <person name="Jarju S."/>
            <person name="Secka A."/>
            <person name="Antonio M."/>
            <person name="Oren A."/>
            <person name="Chaudhuri R.R."/>
            <person name="La Ragione R."/>
            <person name="Hildebrand F."/>
            <person name="Pallen M.J."/>
        </authorList>
    </citation>
    <scope>NUCLEOTIDE SEQUENCE</scope>
    <source>
        <strain evidence="12">B1-13419</strain>
    </source>
</reference>
<dbReference type="InterPro" id="IPR026891">
    <property type="entry name" value="Fn3-like"/>
</dbReference>
<feature type="signal peptide" evidence="10">
    <location>
        <begin position="1"/>
        <end position="20"/>
    </location>
</feature>
<sequence>MKRILVLAAAMTAAASIAWAGNSLEDSKMDKFIDKLMDKMTVEEKIGQLNLPVAPTDIVTGPAQESDIAGLISEGKIGGLFNLSDVKKVREIQELAVKNSRLHIPLIFGLDVVHGQKTVFPIPLGLSATWNMDAIEETARIAAVEASAQGINWVYSPMVDITHDARWGRVAEGAGEDPYLGSKIAEAYVRGYQGDLTSDDEVLACVKHYALYGAADAGRDYTASDMSRYRMFNYYMAPYKAAVDAGVASVMSAFQQVEGVPCALNEYLLTDVLREQWGFDGFVVADYDAVREATTHGLGNLQEVSARALKAGLDMDMVSGAFVGTLKKSLDEGLVSEADIDKACRRILEAKYILGLFDDPYRFCDDDSQEEKLFTPEHRAKARKIAAESFVLLKNEGNVLPLAKDARIAVVGMFADDSPNMLGSWTVGADIDSPVTILEGIRNAVDNPESVSYSRGSNLFFDPDMDSRALNHGKSVDRDSRSDNMLAAEAVEAAENADVVVAVLGEAAEMSGEAASRVNITIPDAQRTLLEKLVGTGKPVVLVLCTGRPLVLDWENENVDAILNIWFPGTEAGYAVADVLFGDENPSGKLTMSFPRHVGQMPFYYNEPNNGRPTGGEWRKYASSYMDTDWTALYPFGYGLSYTTFAYSTPEIEKESYILEHDGNGWSLDCPVKVKVTVTNTGDRAGAETVQLYVRDMAGSVGRPLRELKGFEKIYLNPGESRQVEFCLDAEALSFYNPALEQIVEPGEFTVMTGGSSADVQSVKFIVK</sequence>
<comment type="subcellular location">
    <subcellularLocation>
        <location evidence="2">Periplasm</location>
    </subcellularLocation>
</comment>
<evidence type="ECO:0000256" key="4">
    <source>
        <dbReference type="ARBA" id="ARBA00012744"/>
    </source>
</evidence>
<gene>
    <name evidence="12" type="primary">bglX</name>
    <name evidence="12" type="ORF">IAB91_07085</name>
</gene>
<dbReference type="InterPro" id="IPR013783">
    <property type="entry name" value="Ig-like_fold"/>
</dbReference>
<dbReference type="Pfam" id="PF00933">
    <property type="entry name" value="Glyco_hydro_3"/>
    <property type="match status" value="1"/>
</dbReference>
<dbReference type="EMBL" id="JADIMD010000105">
    <property type="protein sequence ID" value="MBO8475035.1"/>
    <property type="molecule type" value="Genomic_DNA"/>
</dbReference>
<dbReference type="GO" id="GO:0008422">
    <property type="term" value="F:beta-glucosidase activity"/>
    <property type="evidence" value="ECO:0007669"/>
    <property type="project" value="UniProtKB-EC"/>
</dbReference>
<dbReference type="Pfam" id="PF01915">
    <property type="entry name" value="Glyco_hydro_3_C"/>
    <property type="match status" value="1"/>
</dbReference>
<evidence type="ECO:0000256" key="7">
    <source>
        <dbReference type="ARBA" id="ARBA00022801"/>
    </source>
</evidence>
<evidence type="ECO:0000256" key="10">
    <source>
        <dbReference type="SAM" id="SignalP"/>
    </source>
</evidence>
<dbReference type="InterPro" id="IPR017853">
    <property type="entry name" value="GH"/>
</dbReference>
<dbReference type="InterPro" id="IPR002772">
    <property type="entry name" value="Glyco_hydro_3_C"/>
</dbReference>
<dbReference type="AlphaFoldDB" id="A0A9D9IMJ2"/>
<dbReference type="InterPro" id="IPR051915">
    <property type="entry name" value="Cellulose_Degrad_GH3"/>
</dbReference>
<keyword evidence="8 12" id="KW-0326">Glycosidase</keyword>
<dbReference type="GO" id="GO:0009251">
    <property type="term" value="P:glucan catabolic process"/>
    <property type="evidence" value="ECO:0007669"/>
    <property type="project" value="TreeGrafter"/>
</dbReference>